<name>A0A1V4IMX0_9CLOT</name>
<dbReference type="STRING" id="1450648.CLORY_22640"/>
<dbReference type="Pfam" id="PF00990">
    <property type="entry name" value="GGDEF"/>
    <property type="match status" value="1"/>
</dbReference>
<dbReference type="EMBL" id="MZGV01000022">
    <property type="protein sequence ID" value="OPJ61398.1"/>
    <property type="molecule type" value="Genomic_DNA"/>
</dbReference>
<proteinExistence type="predicted"/>
<evidence type="ECO:0000313" key="3">
    <source>
        <dbReference type="Proteomes" id="UP000190080"/>
    </source>
</evidence>
<dbReference type="InterPro" id="IPR000644">
    <property type="entry name" value="CBS_dom"/>
</dbReference>
<dbReference type="EC" id="2.7.7.65" evidence="2"/>
<dbReference type="PANTHER" id="PTHR45138:SF9">
    <property type="entry name" value="DIGUANYLATE CYCLASE DGCM-RELATED"/>
    <property type="match status" value="1"/>
</dbReference>
<dbReference type="Gene3D" id="3.30.70.270">
    <property type="match status" value="1"/>
</dbReference>
<sequence length="287" mass="32653">MMTKAFDIIEKNLMKVNVLDGTRKIQDVFHEEGIECFTVYEEDRLTGVITKNELIGAHPNRIVADIMSNKYICADHDIPVWKIEEIFNLNEDVDVILIEKEHEVVGYITRTILNIELGKHIDLLTGLYKSDYMFYNTYNFIKHRKHATIIFIDLNNFGYINKKYGHIAGDTILKSVADILKNNLKQNSYLCRYAGDEFAIVASYCIEDSKILAENIIKAIKSYPFLNDIPVSVSIGITGCKIQNNKLRSISTLINKLVNVASLASTRAKKDISNLVIVEDVEIDEIA</sequence>
<dbReference type="CDD" id="cd01949">
    <property type="entry name" value="GGDEF"/>
    <property type="match status" value="1"/>
</dbReference>
<comment type="caution">
    <text evidence="2">The sequence shown here is derived from an EMBL/GenBank/DDBJ whole genome shotgun (WGS) entry which is preliminary data.</text>
</comment>
<dbReference type="OrthoDB" id="12905at2"/>
<dbReference type="InterPro" id="IPR050469">
    <property type="entry name" value="Diguanylate_Cyclase"/>
</dbReference>
<dbReference type="SMART" id="SM00267">
    <property type="entry name" value="GGDEF"/>
    <property type="match status" value="1"/>
</dbReference>
<keyword evidence="2" id="KW-0548">Nucleotidyltransferase</keyword>
<organism evidence="2 3">
    <name type="scientific">Clostridium oryzae</name>
    <dbReference type="NCBI Taxonomy" id="1450648"/>
    <lineage>
        <taxon>Bacteria</taxon>
        <taxon>Bacillati</taxon>
        <taxon>Bacillota</taxon>
        <taxon>Clostridia</taxon>
        <taxon>Eubacteriales</taxon>
        <taxon>Clostridiaceae</taxon>
        <taxon>Clostridium</taxon>
    </lineage>
</organism>
<dbReference type="GO" id="GO:0052621">
    <property type="term" value="F:diguanylate cyclase activity"/>
    <property type="evidence" value="ECO:0007669"/>
    <property type="project" value="UniProtKB-EC"/>
</dbReference>
<dbReference type="InterPro" id="IPR046342">
    <property type="entry name" value="CBS_dom_sf"/>
</dbReference>
<dbReference type="SUPFAM" id="SSF54631">
    <property type="entry name" value="CBS-domain pair"/>
    <property type="match status" value="1"/>
</dbReference>
<dbReference type="GO" id="GO:0005886">
    <property type="term" value="C:plasma membrane"/>
    <property type="evidence" value="ECO:0007669"/>
    <property type="project" value="TreeGrafter"/>
</dbReference>
<dbReference type="InterPro" id="IPR043128">
    <property type="entry name" value="Rev_trsase/Diguanyl_cyclase"/>
</dbReference>
<reference evidence="2 3" key="1">
    <citation type="submission" date="2017-03" db="EMBL/GenBank/DDBJ databases">
        <title>Genome sequence of Clostridium oryzae DSM 28571.</title>
        <authorList>
            <person name="Poehlein A."/>
            <person name="Daniel R."/>
        </authorList>
    </citation>
    <scope>NUCLEOTIDE SEQUENCE [LARGE SCALE GENOMIC DNA]</scope>
    <source>
        <strain evidence="2 3">DSM 28571</strain>
    </source>
</reference>
<dbReference type="PANTHER" id="PTHR45138">
    <property type="entry name" value="REGULATORY COMPONENTS OF SENSORY TRANSDUCTION SYSTEM"/>
    <property type="match status" value="1"/>
</dbReference>
<dbReference type="PROSITE" id="PS50887">
    <property type="entry name" value="GGDEF"/>
    <property type="match status" value="1"/>
</dbReference>
<evidence type="ECO:0000259" key="1">
    <source>
        <dbReference type="PROSITE" id="PS50887"/>
    </source>
</evidence>
<dbReference type="Pfam" id="PF00571">
    <property type="entry name" value="CBS"/>
    <property type="match status" value="1"/>
</dbReference>
<dbReference type="GO" id="GO:0043709">
    <property type="term" value="P:cell adhesion involved in single-species biofilm formation"/>
    <property type="evidence" value="ECO:0007669"/>
    <property type="project" value="TreeGrafter"/>
</dbReference>
<dbReference type="InterPro" id="IPR000160">
    <property type="entry name" value="GGDEF_dom"/>
</dbReference>
<dbReference type="Proteomes" id="UP000190080">
    <property type="component" value="Unassembled WGS sequence"/>
</dbReference>
<dbReference type="GO" id="GO:1902201">
    <property type="term" value="P:negative regulation of bacterial-type flagellum-dependent cell motility"/>
    <property type="evidence" value="ECO:0007669"/>
    <property type="project" value="TreeGrafter"/>
</dbReference>
<dbReference type="SUPFAM" id="SSF55073">
    <property type="entry name" value="Nucleotide cyclase"/>
    <property type="match status" value="1"/>
</dbReference>
<dbReference type="NCBIfam" id="TIGR00254">
    <property type="entry name" value="GGDEF"/>
    <property type="match status" value="1"/>
</dbReference>
<accession>A0A1V4IMX0</accession>
<dbReference type="AlphaFoldDB" id="A0A1V4IMX0"/>
<protein>
    <submittedName>
        <fullName evidence="2">Putative diguanylate cyclase YegE</fullName>
        <ecNumber evidence="2">2.7.7.65</ecNumber>
    </submittedName>
</protein>
<feature type="domain" description="GGDEF" evidence="1">
    <location>
        <begin position="145"/>
        <end position="281"/>
    </location>
</feature>
<keyword evidence="2" id="KW-0808">Transferase</keyword>
<evidence type="ECO:0000313" key="2">
    <source>
        <dbReference type="EMBL" id="OPJ61398.1"/>
    </source>
</evidence>
<keyword evidence="3" id="KW-1185">Reference proteome</keyword>
<dbReference type="Gene3D" id="3.10.580.10">
    <property type="entry name" value="CBS-domain"/>
    <property type="match status" value="1"/>
</dbReference>
<gene>
    <name evidence="2" type="primary">yegE</name>
    <name evidence="2" type="ORF">CLORY_22640</name>
</gene>
<dbReference type="InterPro" id="IPR029787">
    <property type="entry name" value="Nucleotide_cyclase"/>
</dbReference>